<evidence type="ECO:0000313" key="5">
    <source>
        <dbReference type="Proteomes" id="UP000749311"/>
    </source>
</evidence>
<protein>
    <submittedName>
        <fullName evidence="4">SAM-dependent methyltransferase</fullName>
    </submittedName>
</protein>
<dbReference type="InterPro" id="IPR041698">
    <property type="entry name" value="Methyltransf_25"/>
</dbReference>
<evidence type="ECO:0000256" key="2">
    <source>
        <dbReference type="ARBA" id="ARBA00022679"/>
    </source>
</evidence>
<evidence type="ECO:0000313" key="4">
    <source>
        <dbReference type="EMBL" id="NIH58115.1"/>
    </source>
</evidence>
<dbReference type="Proteomes" id="UP000749311">
    <property type="component" value="Unassembled WGS sequence"/>
</dbReference>
<dbReference type="RefSeq" id="WP_167169841.1">
    <property type="nucleotide sequence ID" value="NZ_BAAAOO010000006.1"/>
</dbReference>
<organism evidence="4 5">
    <name type="scientific">Brooklawnia cerclae</name>
    <dbReference type="NCBI Taxonomy" id="349934"/>
    <lineage>
        <taxon>Bacteria</taxon>
        <taxon>Bacillati</taxon>
        <taxon>Actinomycetota</taxon>
        <taxon>Actinomycetes</taxon>
        <taxon>Propionibacteriales</taxon>
        <taxon>Propionibacteriaceae</taxon>
        <taxon>Brooklawnia</taxon>
    </lineage>
</organism>
<dbReference type="Gene3D" id="3.40.50.150">
    <property type="entry name" value="Vaccinia Virus protein VP39"/>
    <property type="match status" value="1"/>
</dbReference>
<sequence length="255" mass="27872">MTEPEPTSARPDDLLARWDAQQAAYIRHRDLRFDTMARVVGLLGRSTPRVLDLACGPGSLTRFIRDRFPGSSVVAVDKDPLLLAVARDVFADDPQVMIANADLDEAAWAASAPGPFDAVVSSTALHWLEPDVLVRLYFELADLIAPGGVFLNGDHFAYDPAAQPTLLRIAADDDAVTQQAAFDAGADTWDHWWEVAAARPGYSFAATAREHLWEGNHTAPKVTLGFHLETLRSAGFSEVGTVWQYLDDYVVAAVR</sequence>
<dbReference type="PANTHER" id="PTHR43861">
    <property type="entry name" value="TRANS-ACONITATE 2-METHYLTRANSFERASE-RELATED"/>
    <property type="match status" value="1"/>
</dbReference>
<accession>A0ABX0SI91</accession>
<dbReference type="Pfam" id="PF13649">
    <property type="entry name" value="Methyltransf_25"/>
    <property type="match status" value="1"/>
</dbReference>
<comment type="caution">
    <text evidence="4">The sequence shown here is derived from an EMBL/GenBank/DDBJ whole genome shotgun (WGS) entry which is preliminary data.</text>
</comment>
<dbReference type="CDD" id="cd02440">
    <property type="entry name" value="AdoMet_MTases"/>
    <property type="match status" value="1"/>
</dbReference>
<dbReference type="SUPFAM" id="SSF53335">
    <property type="entry name" value="S-adenosyl-L-methionine-dependent methyltransferases"/>
    <property type="match status" value="1"/>
</dbReference>
<gene>
    <name evidence="4" type="ORF">FB473_002807</name>
</gene>
<keyword evidence="2" id="KW-0808">Transferase</keyword>
<dbReference type="InterPro" id="IPR029063">
    <property type="entry name" value="SAM-dependent_MTases_sf"/>
</dbReference>
<dbReference type="EMBL" id="JAAMOZ010000002">
    <property type="protein sequence ID" value="NIH58115.1"/>
    <property type="molecule type" value="Genomic_DNA"/>
</dbReference>
<proteinExistence type="predicted"/>
<keyword evidence="5" id="KW-1185">Reference proteome</keyword>
<keyword evidence="1 4" id="KW-0489">Methyltransferase</keyword>
<dbReference type="PANTHER" id="PTHR43861:SF1">
    <property type="entry name" value="TRANS-ACONITATE 2-METHYLTRANSFERASE"/>
    <property type="match status" value="1"/>
</dbReference>
<reference evidence="4 5" key="1">
    <citation type="submission" date="2020-02" db="EMBL/GenBank/DDBJ databases">
        <title>Sequencing the genomes of 1000 actinobacteria strains.</title>
        <authorList>
            <person name="Klenk H.-P."/>
        </authorList>
    </citation>
    <scope>NUCLEOTIDE SEQUENCE [LARGE SCALE GENOMIC DNA]</scope>
    <source>
        <strain evidence="4 5">DSM 19609</strain>
    </source>
</reference>
<name>A0ABX0SI91_9ACTN</name>
<evidence type="ECO:0000259" key="3">
    <source>
        <dbReference type="Pfam" id="PF13649"/>
    </source>
</evidence>
<feature type="domain" description="Methyltransferase" evidence="3">
    <location>
        <begin position="50"/>
        <end position="148"/>
    </location>
</feature>
<evidence type="ECO:0000256" key="1">
    <source>
        <dbReference type="ARBA" id="ARBA00022603"/>
    </source>
</evidence>
<dbReference type="GO" id="GO:0008168">
    <property type="term" value="F:methyltransferase activity"/>
    <property type="evidence" value="ECO:0007669"/>
    <property type="project" value="UniProtKB-KW"/>
</dbReference>
<dbReference type="GO" id="GO:0032259">
    <property type="term" value="P:methylation"/>
    <property type="evidence" value="ECO:0007669"/>
    <property type="project" value="UniProtKB-KW"/>
</dbReference>